<proteinExistence type="predicted"/>
<sequence length="115" mass="13894">MYTNYSNKCWRCNKEEGTYIHICLSCPCLNHYWEDIVYTINRVTKNALTLHLLQAKSMIPAKWKSSQPLNFFEWIAKVEEIRRLKELTLILENNRTKYWKAWSPWLDFIKGMSNM</sequence>
<name>A0A974H7A3_XENLA</name>
<evidence type="ECO:0000313" key="1">
    <source>
        <dbReference type="EMBL" id="OCT67533.1"/>
    </source>
</evidence>
<reference evidence="2" key="1">
    <citation type="journal article" date="2016" name="Nature">
        <title>Genome evolution in the allotetraploid frog Xenopus laevis.</title>
        <authorList>
            <person name="Session A.M."/>
            <person name="Uno Y."/>
            <person name="Kwon T."/>
            <person name="Chapman J.A."/>
            <person name="Toyoda A."/>
            <person name="Takahashi S."/>
            <person name="Fukui A."/>
            <person name="Hikosaka A."/>
            <person name="Suzuki A."/>
            <person name="Kondo M."/>
            <person name="van Heeringen S.J."/>
            <person name="Quigley I."/>
            <person name="Heinz S."/>
            <person name="Ogino H."/>
            <person name="Ochi H."/>
            <person name="Hellsten U."/>
            <person name="Lyons J.B."/>
            <person name="Simakov O."/>
            <person name="Putnam N."/>
            <person name="Stites J."/>
            <person name="Kuroki Y."/>
            <person name="Tanaka T."/>
            <person name="Michiue T."/>
            <person name="Watanabe M."/>
            <person name="Bogdanovic O."/>
            <person name="Lister R."/>
            <person name="Georgiou G."/>
            <person name="Paranjpe S.S."/>
            <person name="van Kruijsbergen I."/>
            <person name="Shu S."/>
            <person name="Carlson J."/>
            <person name="Kinoshita T."/>
            <person name="Ohta Y."/>
            <person name="Mawaribuchi S."/>
            <person name="Jenkins J."/>
            <person name="Grimwood J."/>
            <person name="Schmutz J."/>
            <person name="Mitros T."/>
            <person name="Mozaffari S.V."/>
            <person name="Suzuki Y."/>
            <person name="Haramoto Y."/>
            <person name="Yamamoto T.S."/>
            <person name="Takagi C."/>
            <person name="Heald R."/>
            <person name="Miller K."/>
            <person name="Haudenschild C."/>
            <person name="Kitzman J."/>
            <person name="Nakayama T."/>
            <person name="Izutsu Y."/>
            <person name="Robert J."/>
            <person name="Fortriede J."/>
            <person name="Burns K."/>
            <person name="Lotay V."/>
            <person name="Karimi K."/>
            <person name="Yasuoka Y."/>
            <person name="Dichmann D.S."/>
            <person name="Flajnik M.F."/>
            <person name="Houston D.W."/>
            <person name="Shendure J."/>
            <person name="DuPasquier L."/>
            <person name="Vize P.D."/>
            <person name="Zorn A.M."/>
            <person name="Ito M."/>
            <person name="Marcotte E.M."/>
            <person name="Wallingford J.B."/>
            <person name="Ito Y."/>
            <person name="Asashima M."/>
            <person name="Ueno N."/>
            <person name="Matsuda Y."/>
            <person name="Veenstra G.J."/>
            <person name="Fujiyama A."/>
            <person name="Harland R.M."/>
            <person name="Taira M."/>
            <person name="Rokhsar D.S."/>
        </authorList>
    </citation>
    <scope>NUCLEOTIDE SEQUENCE [LARGE SCALE GENOMIC DNA]</scope>
    <source>
        <strain evidence="2">J</strain>
    </source>
</reference>
<organism evidence="1 2">
    <name type="scientific">Xenopus laevis</name>
    <name type="common">African clawed frog</name>
    <dbReference type="NCBI Taxonomy" id="8355"/>
    <lineage>
        <taxon>Eukaryota</taxon>
        <taxon>Metazoa</taxon>
        <taxon>Chordata</taxon>
        <taxon>Craniata</taxon>
        <taxon>Vertebrata</taxon>
        <taxon>Euteleostomi</taxon>
        <taxon>Amphibia</taxon>
        <taxon>Batrachia</taxon>
        <taxon>Anura</taxon>
        <taxon>Pipoidea</taxon>
        <taxon>Pipidae</taxon>
        <taxon>Xenopodinae</taxon>
        <taxon>Xenopus</taxon>
        <taxon>Xenopus</taxon>
    </lineage>
</organism>
<gene>
    <name evidence="1" type="ORF">XELAEV_18038831mg</name>
</gene>
<accession>A0A974H7A3</accession>
<dbReference type="Proteomes" id="UP000694892">
    <property type="component" value="Chromosome 8L"/>
</dbReference>
<evidence type="ECO:0000313" key="2">
    <source>
        <dbReference type="Proteomes" id="UP000694892"/>
    </source>
</evidence>
<dbReference type="EMBL" id="CM004480">
    <property type="protein sequence ID" value="OCT67533.1"/>
    <property type="molecule type" value="Genomic_DNA"/>
</dbReference>
<dbReference type="AlphaFoldDB" id="A0A974H7A3"/>
<protein>
    <submittedName>
        <fullName evidence="1">Uncharacterized protein</fullName>
    </submittedName>
</protein>